<dbReference type="GO" id="GO:0047617">
    <property type="term" value="F:fatty acyl-CoA hydrolase activity"/>
    <property type="evidence" value="ECO:0007669"/>
    <property type="project" value="InterPro"/>
</dbReference>
<dbReference type="PANTHER" id="PTHR21660:SF1">
    <property type="entry name" value="ACYL-COENZYME A THIOESTERASE 13"/>
    <property type="match status" value="1"/>
</dbReference>
<dbReference type="InterPro" id="IPR029069">
    <property type="entry name" value="HotDog_dom_sf"/>
</dbReference>
<dbReference type="FunFam" id="3.10.129.10:FF:000113">
    <property type="entry name" value="Thioesterase superfamily protein"/>
    <property type="match status" value="1"/>
</dbReference>
<gene>
    <name evidence="4" type="ORF">SJAV_10310</name>
</gene>
<dbReference type="PANTHER" id="PTHR21660">
    <property type="entry name" value="THIOESTERASE SUPERFAMILY MEMBER-RELATED"/>
    <property type="match status" value="1"/>
</dbReference>
<evidence type="ECO:0000259" key="3">
    <source>
        <dbReference type="Pfam" id="PF03061"/>
    </source>
</evidence>
<organism evidence="4">
    <name type="scientific">Sulfurisphaera javensis</name>
    <dbReference type="NCBI Taxonomy" id="2049879"/>
    <lineage>
        <taxon>Archaea</taxon>
        <taxon>Thermoproteota</taxon>
        <taxon>Thermoprotei</taxon>
        <taxon>Sulfolobales</taxon>
        <taxon>Sulfolobaceae</taxon>
        <taxon>Sulfurisphaera</taxon>
    </lineage>
</organism>
<comment type="similarity">
    <text evidence="1">Belongs to the thioesterase PaaI family.</text>
</comment>
<dbReference type="AlphaFoldDB" id="A0AAT9GQL6"/>
<proteinExistence type="inferred from homology"/>
<dbReference type="GeneID" id="92353958"/>
<name>A0AAT9GQL6_9CREN</name>
<evidence type="ECO:0000256" key="2">
    <source>
        <dbReference type="ARBA" id="ARBA00022801"/>
    </source>
</evidence>
<reference evidence="4" key="1">
    <citation type="submission" date="2024-03" db="EMBL/GenBank/DDBJ databases">
        <title>Complete genome sequence of Sulfurisphaera javensis strain KD-1.</title>
        <authorList>
            <person name="Sakai H."/>
            <person name="Nur N."/>
            <person name="Suwanto A."/>
            <person name="Kurosawa N."/>
        </authorList>
    </citation>
    <scope>NUCLEOTIDE SEQUENCE</scope>
    <source>
        <strain evidence="4">KD-1</strain>
    </source>
</reference>
<protein>
    <submittedName>
        <fullName evidence="4">PaaI family thioesterase</fullName>
    </submittedName>
</protein>
<dbReference type="KEGG" id="sjv:SJAV_10310"/>
<dbReference type="Pfam" id="PF03061">
    <property type="entry name" value="4HBT"/>
    <property type="match status" value="1"/>
</dbReference>
<dbReference type="InterPro" id="IPR006683">
    <property type="entry name" value="Thioestr_dom"/>
</dbReference>
<dbReference type="SUPFAM" id="SSF54637">
    <property type="entry name" value="Thioesterase/thiol ester dehydrase-isomerase"/>
    <property type="match status" value="1"/>
</dbReference>
<keyword evidence="2" id="KW-0378">Hydrolase</keyword>
<dbReference type="InterPro" id="IPR039298">
    <property type="entry name" value="ACOT13"/>
</dbReference>
<dbReference type="Gene3D" id="3.10.129.10">
    <property type="entry name" value="Hotdog Thioesterase"/>
    <property type="match status" value="1"/>
</dbReference>
<feature type="domain" description="Thioesterase" evidence="3">
    <location>
        <begin position="44"/>
        <end position="117"/>
    </location>
</feature>
<dbReference type="InterPro" id="IPR003736">
    <property type="entry name" value="PAAI_dom"/>
</dbReference>
<evidence type="ECO:0000256" key="1">
    <source>
        <dbReference type="ARBA" id="ARBA00008324"/>
    </source>
</evidence>
<dbReference type="CDD" id="cd03443">
    <property type="entry name" value="PaaI_thioesterase"/>
    <property type="match status" value="1"/>
</dbReference>
<dbReference type="RefSeq" id="WP_369611258.1">
    <property type="nucleotide sequence ID" value="NZ_AP031322.1"/>
</dbReference>
<dbReference type="NCBIfam" id="TIGR00369">
    <property type="entry name" value="unchar_dom_1"/>
    <property type="match status" value="1"/>
</dbReference>
<accession>A0AAT9GQL6</accession>
<evidence type="ECO:0000313" key="4">
    <source>
        <dbReference type="EMBL" id="BFH73087.1"/>
    </source>
</evidence>
<dbReference type="EMBL" id="AP031322">
    <property type="protein sequence ID" value="BFH73087.1"/>
    <property type="molecule type" value="Genomic_DNA"/>
</dbReference>
<sequence>MDLQKVLENADRVFKYLEVKILEIKPGYSKIQIPYKEEFCRRGNVLNGGIIMTAMDFAGGLACLSVNDGIDQVTQELKINFLEPMYKGPFTIEGKVIRKGRTAVVVQIEFKDNEGKIGAIGLGTWYIIRDRIVKKDENS</sequence>